<keyword evidence="3 6" id="KW-0812">Transmembrane</keyword>
<dbReference type="Proteomes" id="UP000700908">
    <property type="component" value="Unassembled WGS sequence"/>
</dbReference>
<dbReference type="InterPro" id="IPR001626">
    <property type="entry name" value="ABC_TroCD"/>
</dbReference>
<dbReference type="RefSeq" id="WP_222199060.1">
    <property type="nucleotide sequence ID" value="NZ_JAIMFO010000005.1"/>
</dbReference>
<evidence type="ECO:0000256" key="1">
    <source>
        <dbReference type="ARBA" id="ARBA00004141"/>
    </source>
</evidence>
<feature type="transmembrane region" description="Helical" evidence="7">
    <location>
        <begin position="49"/>
        <end position="73"/>
    </location>
</feature>
<feature type="transmembrane region" description="Helical" evidence="7">
    <location>
        <begin position="215"/>
        <end position="236"/>
    </location>
</feature>
<dbReference type="PANTHER" id="PTHR30477">
    <property type="entry name" value="ABC-TRANSPORTER METAL-BINDING PROTEIN"/>
    <property type="match status" value="1"/>
</dbReference>
<evidence type="ECO:0000313" key="9">
    <source>
        <dbReference type="Proteomes" id="UP000700908"/>
    </source>
</evidence>
<evidence type="ECO:0000256" key="3">
    <source>
        <dbReference type="ARBA" id="ARBA00022692"/>
    </source>
</evidence>
<protein>
    <submittedName>
        <fullName evidence="8">Metal ABC transporter permease</fullName>
    </submittedName>
</protein>
<comment type="caution">
    <text evidence="8">The sequence shown here is derived from an EMBL/GenBank/DDBJ whole genome shotgun (WGS) entry which is preliminary data.</text>
</comment>
<dbReference type="PANTHER" id="PTHR30477:SF0">
    <property type="entry name" value="METAL TRANSPORT SYSTEM MEMBRANE PROTEIN TM_0125-RELATED"/>
    <property type="match status" value="1"/>
</dbReference>
<accession>A0ABS7MIV1</accession>
<dbReference type="SUPFAM" id="SSF81345">
    <property type="entry name" value="ABC transporter involved in vitamin B12 uptake, BtuC"/>
    <property type="match status" value="1"/>
</dbReference>
<feature type="transmembrane region" description="Helical" evidence="7">
    <location>
        <begin position="190"/>
        <end position="208"/>
    </location>
</feature>
<keyword evidence="5 7" id="KW-0472">Membrane</keyword>
<gene>
    <name evidence="8" type="ORF">K6V98_02780</name>
</gene>
<comment type="subcellular location">
    <subcellularLocation>
        <location evidence="6">Cell membrane</location>
        <topology evidence="6">Multi-pass membrane protein</topology>
    </subcellularLocation>
    <subcellularLocation>
        <location evidence="1">Membrane</location>
        <topology evidence="1">Multi-pass membrane protein</topology>
    </subcellularLocation>
</comment>
<evidence type="ECO:0000256" key="2">
    <source>
        <dbReference type="ARBA" id="ARBA00008034"/>
    </source>
</evidence>
<sequence length="284" mass="29058">MLEFEFMRRTLLAGAALAIALPLIGIVMVNRRTSMVGDALSHVSLAGVAAGLIVGIDPIIGAVVSCVVAALLIEEVRAKMPQLGDMAVAVTMSAGLGLAVILADLAPGGNSFESYLFGSISAVTTADLLASVSASALVIIVSAICYGSLMNIAVDTALARIAGVRIRAVNAVFTVLTALVVGLACKVVGALLVVSLIVLPVACALVFCRSYKACCIAAPVLGLIYTMAGLTFSYHLDVRPGGSIVMAAVLGILIAWILRAIRGRASQAAPQAEREPVSQAERTA</sequence>
<dbReference type="InterPro" id="IPR037294">
    <property type="entry name" value="ABC_BtuC-like"/>
</dbReference>
<keyword evidence="4 7" id="KW-1133">Transmembrane helix</keyword>
<keyword evidence="9" id="KW-1185">Reference proteome</keyword>
<keyword evidence="6" id="KW-0813">Transport</keyword>
<proteinExistence type="inferred from homology"/>
<evidence type="ECO:0000256" key="4">
    <source>
        <dbReference type="ARBA" id="ARBA00022989"/>
    </source>
</evidence>
<evidence type="ECO:0000256" key="7">
    <source>
        <dbReference type="SAM" id="Phobius"/>
    </source>
</evidence>
<feature type="transmembrane region" description="Helical" evidence="7">
    <location>
        <begin position="166"/>
        <end position="184"/>
    </location>
</feature>
<feature type="transmembrane region" description="Helical" evidence="7">
    <location>
        <begin position="242"/>
        <end position="261"/>
    </location>
</feature>
<evidence type="ECO:0000313" key="8">
    <source>
        <dbReference type="EMBL" id="MBY4797291.1"/>
    </source>
</evidence>
<reference evidence="8 9" key="1">
    <citation type="submission" date="2021-08" db="EMBL/GenBank/DDBJ databases">
        <title>Collinsella faecalis sp. nov. isolated from swine faeces.</title>
        <authorList>
            <person name="Oh B.S."/>
            <person name="Lee J.H."/>
        </authorList>
    </citation>
    <scope>NUCLEOTIDE SEQUENCE [LARGE SCALE GENOMIC DNA]</scope>
    <source>
        <strain evidence="8 9">AGMB00827</strain>
    </source>
</reference>
<dbReference type="EMBL" id="JAIMFO010000005">
    <property type="protein sequence ID" value="MBY4797291.1"/>
    <property type="molecule type" value="Genomic_DNA"/>
</dbReference>
<name>A0ABS7MIV1_9ACTN</name>
<comment type="similarity">
    <text evidence="2 6">Belongs to the ABC-3 integral membrane protein family.</text>
</comment>
<feature type="transmembrane region" description="Helical" evidence="7">
    <location>
        <begin position="128"/>
        <end position="154"/>
    </location>
</feature>
<organism evidence="8 9">
    <name type="scientific">Collinsella ureilytica</name>
    <dbReference type="NCBI Taxonomy" id="2869515"/>
    <lineage>
        <taxon>Bacteria</taxon>
        <taxon>Bacillati</taxon>
        <taxon>Actinomycetota</taxon>
        <taxon>Coriobacteriia</taxon>
        <taxon>Coriobacteriales</taxon>
        <taxon>Coriobacteriaceae</taxon>
        <taxon>Collinsella</taxon>
    </lineage>
</organism>
<evidence type="ECO:0000256" key="5">
    <source>
        <dbReference type="ARBA" id="ARBA00023136"/>
    </source>
</evidence>
<dbReference type="Pfam" id="PF00950">
    <property type="entry name" value="ABC-3"/>
    <property type="match status" value="1"/>
</dbReference>
<feature type="transmembrane region" description="Helical" evidence="7">
    <location>
        <begin position="85"/>
        <end position="108"/>
    </location>
</feature>
<evidence type="ECO:0000256" key="6">
    <source>
        <dbReference type="RuleBase" id="RU003943"/>
    </source>
</evidence>
<dbReference type="Gene3D" id="1.10.3470.10">
    <property type="entry name" value="ABC transporter involved in vitamin B12 uptake, BtuC"/>
    <property type="match status" value="1"/>
</dbReference>